<organism evidence="2 3">
    <name type="scientific">Boothiomyces macroporosus</name>
    <dbReference type="NCBI Taxonomy" id="261099"/>
    <lineage>
        <taxon>Eukaryota</taxon>
        <taxon>Fungi</taxon>
        <taxon>Fungi incertae sedis</taxon>
        <taxon>Chytridiomycota</taxon>
        <taxon>Chytridiomycota incertae sedis</taxon>
        <taxon>Chytridiomycetes</taxon>
        <taxon>Rhizophydiales</taxon>
        <taxon>Terramycetaceae</taxon>
        <taxon>Boothiomyces</taxon>
    </lineage>
</organism>
<proteinExistence type="predicted"/>
<dbReference type="AlphaFoldDB" id="A0AAD5UL43"/>
<evidence type="ECO:0000313" key="2">
    <source>
        <dbReference type="EMBL" id="KAJ3260487.1"/>
    </source>
</evidence>
<gene>
    <name evidence="2" type="ORF">HK103_000629</name>
</gene>
<comment type="caution">
    <text evidence="2">The sequence shown here is derived from an EMBL/GenBank/DDBJ whole genome shotgun (WGS) entry which is preliminary data.</text>
</comment>
<accession>A0AAD5UL43</accession>
<dbReference type="EMBL" id="JADGKB010000011">
    <property type="protein sequence ID" value="KAJ3260487.1"/>
    <property type="molecule type" value="Genomic_DNA"/>
</dbReference>
<protein>
    <submittedName>
        <fullName evidence="2">Uncharacterized protein</fullName>
    </submittedName>
</protein>
<reference evidence="2" key="1">
    <citation type="submission" date="2020-05" db="EMBL/GenBank/DDBJ databases">
        <title>Phylogenomic resolution of chytrid fungi.</title>
        <authorList>
            <person name="Stajich J.E."/>
            <person name="Amses K."/>
            <person name="Simmons R."/>
            <person name="Seto K."/>
            <person name="Myers J."/>
            <person name="Bonds A."/>
            <person name="Quandt C.A."/>
            <person name="Barry K."/>
            <person name="Liu P."/>
            <person name="Grigoriev I."/>
            <person name="Longcore J.E."/>
            <person name="James T.Y."/>
        </authorList>
    </citation>
    <scope>NUCLEOTIDE SEQUENCE</scope>
    <source>
        <strain evidence="2">PLAUS21</strain>
    </source>
</reference>
<evidence type="ECO:0000256" key="1">
    <source>
        <dbReference type="SAM" id="MobiDB-lite"/>
    </source>
</evidence>
<name>A0AAD5UL43_9FUNG</name>
<keyword evidence="3" id="KW-1185">Reference proteome</keyword>
<dbReference type="Proteomes" id="UP001210925">
    <property type="component" value="Unassembled WGS sequence"/>
</dbReference>
<evidence type="ECO:0000313" key="3">
    <source>
        <dbReference type="Proteomes" id="UP001210925"/>
    </source>
</evidence>
<sequence length="168" mass="19468">MPITPHKERICRQLKACVGFDRAKLRRLWEQILDTTGGNEAQLNSINIEEFAQSKSISQRKPKKIEEHHSSSEEEILPTKARRFKPATGINPRNPNDDVVRKSYYQYLSSFENILSHGYRLEAKISDKWVEADRWGIMATDTNQVHEYPQNSLNQLLRAAELAYSNIL</sequence>
<feature type="region of interest" description="Disordered" evidence="1">
    <location>
        <begin position="55"/>
        <end position="79"/>
    </location>
</feature>